<accession>X1GNT6</accession>
<sequence>KNIYLEKDANSTFLWTPPLTLSTGCSFIDQEFFDSVQTGLFGNDRTRVLDKKYVALHEFTIYGDPAFNPYQPCNEG</sequence>
<feature type="non-terminal residue" evidence="1">
    <location>
        <position position="1"/>
    </location>
</feature>
<comment type="caution">
    <text evidence="1">The sequence shown here is derived from an EMBL/GenBank/DDBJ whole genome shotgun (WGS) entry which is preliminary data.</text>
</comment>
<dbReference type="EMBL" id="BARU01008975">
    <property type="protein sequence ID" value="GAH46500.1"/>
    <property type="molecule type" value="Genomic_DNA"/>
</dbReference>
<evidence type="ECO:0000313" key="1">
    <source>
        <dbReference type="EMBL" id="GAH46500.1"/>
    </source>
</evidence>
<dbReference type="AlphaFoldDB" id="X1GNT6"/>
<name>X1GNT6_9ZZZZ</name>
<reference evidence="1" key="1">
    <citation type="journal article" date="2014" name="Front. Microbiol.">
        <title>High frequency of phylogenetically diverse reductive dehalogenase-homologous genes in deep subseafloor sedimentary metagenomes.</title>
        <authorList>
            <person name="Kawai M."/>
            <person name="Futagami T."/>
            <person name="Toyoda A."/>
            <person name="Takaki Y."/>
            <person name="Nishi S."/>
            <person name="Hori S."/>
            <person name="Arai W."/>
            <person name="Tsubouchi T."/>
            <person name="Morono Y."/>
            <person name="Uchiyama I."/>
            <person name="Ito T."/>
            <person name="Fujiyama A."/>
            <person name="Inagaki F."/>
            <person name="Takami H."/>
        </authorList>
    </citation>
    <scope>NUCLEOTIDE SEQUENCE</scope>
    <source>
        <strain evidence="1">Expedition CK06-06</strain>
    </source>
</reference>
<gene>
    <name evidence="1" type="ORF">S03H2_17408</name>
</gene>
<organism evidence="1">
    <name type="scientific">marine sediment metagenome</name>
    <dbReference type="NCBI Taxonomy" id="412755"/>
    <lineage>
        <taxon>unclassified sequences</taxon>
        <taxon>metagenomes</taxon>
        <taxon>ecological metagenomes</taxon>
    </lineage>
</organism>
<protein>
    <submittedName>
        <fullName evidence="1">Uncharacterized protein</fullName>
    </submittedName>
</protein>
<proteinExistence type="predicted"/>